<proteinExistence type="predicted"/>
<protein>
    <submittedName>
        <fullName evidence="6">GNAT family N-acetyltransferase</fullName>
        <ecNumber evidence="6">2.3.1.-</ecNumber>
    </submittedName>
</protein>
<dbReference type="Gene3D" id="3.40.50.261">
    <property type="entry name" value="Succinyl-CoA synthetase domains"/>
    <property type="match status" value="2"/>
</dbReference>
<comment type="caution">
    <text evidence="6">The sequence shown here is derived from an EMBL/GenBank/DDBJ whole genome shotgun (WGS) entry which is preliminary data.</text>
</comment>
<dbReference type="SUPFAM" id="SSF56059">
    <property type="entry name" value="Glutathione synthetase ATP-binding domain-like"/>
    <property type="match status" value="1"/>
</dbReference>
<organism evidence="6 7">
    <name type="scientific">Chelativorans intermedius</name>
    <dbReference type="NCBI Taxonomy" id="515947"/>
    <lineage>
        <taxon>Bacteria</taxon>
        <taxon>Pseudomonadati</taxon>
        <taxon>Pseudomonadota</taxon>
        <taxon>Alphaproteobacteria</taxon>
        <taxon>Hyphomicrobiales</taxon>
        <taxon>Phyllobacteriaceae</taxon>
        <taxon>Chelativorans</taxon>
    </lineage>
</organism>
<evidence type="ECO:0000256" key="2">
    <source>
        <dbReference type="ARBA" id="ARBA00022598"/>
    </source>
</evidence>
<gene>
    <name evidence="6" type="ORF">ACFFJ2_19025</name>
</gene>
<dbReference type="PANTHER" id="PTHR43334:SF1">
    <property type="entry name" value="3-HYDROXYPROPIONATE--COA LIGASE [ADP-FORMING]"/>
    <property type="match status" value="1"/>
</dbReference>
<dbReference type="InterPro" id="IPR043938">
    <property type="entry name" value="Ligase_CoA_dom"/>
</dbReference>
<name>A0ABV6DCX0_9HYPH</name>
<dbReference type="SUPFAM" id="SSF55729">
    <property type="entry name" value="Acyl-CoA N-acyltransferases (Nat)"/>
    <property type="match status" value="1"/>
</dbReference>
<keyword evidence="1" id="KW-0816">Tricarboxylic acid cycle</keyword>
<dbReference type="PROSITE" id="PS51186">
    <property type="entry name" value="GNAT"/>
    <property type="match status" value="1"/>
</dbReference>
<evidence type="ECO:0000256" key="1">
    <source>
        <dbReference type="ARBA" id="ARBA00022532"/>
    </source>
</evidence>
<dbReference type="Gene3D" id="3.30.1490.20">
    <property type="entry name" value="ATP-grasp fold, A domain"/>
    <property type="match status" value="1"/>
</dbReference>
<dbReference type="InterPro" id="IPR003781">
    <property type="entry name" value="CoA-bd"/>
</dbReference>
<evidence type="ECO:0000256" key="3">
    <source>
        <dbReference type="ARBA" id="ARBA00022741"/>
    </source>
</evidence>
<dbReference type="InterPro" id="IPR032875">
    <property type="entry name" value="Succ_CoA_lig_flav_dom"/>
</dbReference>
<dbReference type="Gene3D" id="3.40.50.720">
    <property type="entry name" value="NAD(P)-binding Rossmann-like Domain"/>
    <property type="match status" value="1"/>
</dbReference>
<keyword evidence="7" id="KW-1185">Reference proteome</keyword>
<dbReference type="CDD" id="cd04301">
    <property type="entry name" value="NAT_SF"/>
    <property type="match status" value="1"/>
</dbReference>
<evidence type="ECO:0000313" key="7">
    <source>
        <dbReference type="Proteomes" id="UP001589755"/>
    </source>
</evidence>
<evidence type="ECO:0000313" key="6">
    <source>
        <dbReference type="EMBL" id="MFC0210486.1"/>
    </source>
</evidence>
<keyword evidence="6" id="KW-0012">Acyltransferase</keyword>
<sequence>MTIRNLEKTVDPRSVAVIGASIRQNSVGRIVMENILAGGFDGEVWPVNPKYRSVCGVTCHAHARDLPQAPDLAIIATPAGTVPDIVRELGEKGCRCAVVISAGLTRENGLRQAMLDAAKPHLFRIIGPNTIGLIVPRARLNASFAHMNPGTGGLALLSQSGAITTSLIDWATEEGIGFSRIFSLGDMADVDVGDCLDLLAGDAATRAILLYLESIPDPRKFMSAARAAARIKPVIAVKAGRHAKAAQAAATHTGALSGSDRVVEAALSRAGILRVLGLGELFAAAETVARFPKLDRSRIGIVTNGGGAGVLVVDRLLDLGCALADLSASTIETLDRSLPAGWSRANPVDIIGDAPSERYIAAVKAVAEDPDTDALIVMNCPTALASPAQAARAVADMATAGLVNGKPVLACWLGETTAREGRRILQDKGVASLATPGETAAAAAYLSRWARAQKQLMRVPATRSEDVRGDADTVGSILRQVARENRRMLTEPEAKAVIEAYGIPVPETAIARTPQEAGKAADRLLHKSEKVVVKLLSRTITHKSDVGGVVVGIENAQAAKTAAMSIERNLERHGRSGEIEGFVVQPMIDGKGAQELILGIGQDAMFGPTILFGAGGTAVEVLDDVAIALPPLDDVLAADLIERTRIGRLLAGYRDRPPADRQAIVRALNALSQLVVDFPAILSVDVNPLLADVSGVMALDARIAIDPTQAERRGPNPRLAIRPYPSDWEKTLRIGGRDYHLRPIKPSDVSLYPPFLERVSPEDMRLRFLAPRRHFPQEMLLRLTQLDYAREIAFVALQGDTGALAGIARLSSDPDGIVGEYGLLVRTDLQGQGIGWALLAHLVDYARAEGLSRIEGFVLSENTKMLSMCREFGFEVQSHAGEPGTSLVALPLAPRR</sequence>
<reference evidence="6 7" key="1">
    <citation type="submission" date="2024-09" db="EMBL/GenBank/DDBJ databases">
        <authorList>
            <person name="Sun Q."/>
            <person name="Mori K."/>
        </authorList>
    </citation>
    <scope>NUCLEOTIDE SEQUENCE [LARGE SCALE GENOMIC DNA]</scope>
    <source>
        <strain evidence="6 7">CCM 8543</strain>
    </source>
</reference>
<dbReference type="RefSeq" id="WP_261522761.1">
    <property type="nucleotide sequence ID" value="NZ_JAODNW010000041.1"/>
</dbReference>
<accession>A0ABV6DCX0</accession>
<dbReference type="Pfam" id="PF19045">
    <property type="entry name" value="Ligase_CoA_2"/>
    <property type="match status" value="1"/>
</dbReference>
<dbReference type="Pfam" id="PF13549">
    <property type="entry name" value="ATP-grasp_5"/>
    <property type="match status" value="1"/>
</dbReference>
<dbReference type="GO" id="GO:0016746">
    <property type="term" value="F:acyltransferase activity"/>
    <property type="evidence" value="ECO:0007669"/>
    <property type="project" value="UniProtKB-KW"/>
</dbReference>
<dbReference type="Proteomes" id="UP001589755">
    <property type="component" value="Unassembled WGS sequence"/>
</dbReference>
<evidence type="ECO:0000259" key="5">
    <source>
        <dbReference type="PROSITE" id="PS51186"/>
    </source>
</evidence>
<keyword evidence="2" id="KW-0436">Ligase</keyword>
<dbReference type="EC" id="2.3.1.-" evidence="6"/>
<dbReference type="InterPro" id="IPR036291">
    <property type="entry name" value="NAD(P)-bd_dom_sf"/>
</dbReference>
<keyword evidence="4" id="KW-0067">ATP-binding</keyword>
<feature type="domain" description="N-acetyltransferase" evidence="5">
    <location>
        <begin position="739"/>
        <end position="896"/>
    </location>
</feature>
<dbReference type="InterPro" id="IPR016102">
    <property type="entry name" value="Succinyl-CoA_synth-like"/>
</dbReference>
<dbReference type="Pfam" id="PF00583">
    <property type="entry name" value="Acetyltransf_1"/>
    <property type="match status" value="1"/>
</dbReference>
<evidence type="ECO:0000256" key="4">
    <source>
        <dbReference type="ARBA" id="ARBA00022840"/>
    </source>
</evidence>
<dbReference type="SUPFAM" id="SSF51735">
    <property type="entry name" value="NAD(P)-binding Rossmann-fold domains"/>
    <property type="match status" value="1"/>
</dbReference>
<dbReference type="Pfam" id="PF13380">
    <property type="entry name" value="CoA_binding_2"/>
    <property type="match status" value="1"/>
</dbReference>
<dbReference type="Gene3D" id="3.30.470.20">
    <property type="entry name" value="ATP-grasp fold, B domain"/>
    <property type="match status" value="1"/>
</dbReference>
<dbReference type="InterPro" id="IPR000182">
    <property type="entry name" value="GNAT_dom"/>
</dbReference>
<dbReference type="SUPFAM" id="SSF52210">
    <property type="entry name" value="Succinyl-CoA synthetase domains"/>
    <property type="match status" value="2"/>
</dbReference>
<dbReference type="Pfam" id="PF13607">
    <property type="entry name" value="Succ_CoA_lig"/>
    <property type="match status" value="1"/>
</dbReference>
<dbReference type="EMBL" id="JBHLXD010000056">
    <property type="protein sequence ID" value="MFC0210486.1"/>
    <property type="molecule type" value="Genomic_DNA"/>
</dbReference>
<keyword evidence="6" id="KW-0808">Transferase</keyword>
<dbReference type="InterPro" id="IPR013815">
    <property type="entry name" value="ATP_grasp_subdomain_1"/>
</dbReference>
<keyword evidence="3" id="KW-0547">Nucleotide-binding</keyword>
<dbReference type="InterPro" id="IPR051538">
    <property type="entry name" value="Acyl-CoA_Synth/Transferase"/>
</dbReference>
<dbReference type="PANTHER" id="PTHR43334">
    <property type="entry name" value="ACETATE--COA LIGASE [ADP-FORMING]"/>
    <property type="match status" value="1"/>
</dbReference>
<dbReference type="Gene3D" id="3.40.630.30">
    <property type="match status" value="1"/>
</dbReference>
<dbReference type="InterPro" id="IPR016181">
    <property type="entry name" value="Acyl_CoA_acyltransferase"/>
</dbReference>
<dbReference type="SMART" id="SM00881">
    <property type="entry name" value="CoA_binding"/>
    <property type="match status" value="1"/>
</dbReference>